<reference evidence="5 6" key="1">
    <citation type="submission" date="2020-04" db="EMBL/GenBank/DDBJ databases">
        <authorList>
            <consortium name="Desulfovibrio sp. FSS-1 genome sequencing consortium"/>
            <person name="Shimoshige H."/>
            <person name="Kobayashi H."/>
            <person name="Maekawa T."/>
        </authorList>
    </citation>
    <scope>NUCLEOTIDE SEQUENCE [LARGE SCALE GENOMIC DNA]</scope>
    <source>
        <strain evidence="5 6">SIID29052-01</strain>
    </source>
</reference>
<evidence type="ECO:0000256" key="1">
    <source>
        <dbReference type="ARBA" id="ARBA00022722"/>
    </source>
</evidence>
<keyword evidence="1" id="KW-0540">Nuclease</keyword>
<dbReference type="CDD" id="cd06127">
    <property type="entry name" value="DEDDh"/>
    <property type="match status" value="1"/>
</dbReference>
<comment type="caution">
    <text evidence="5">The sequence shown here is derived from an EMBL/GenBank/DDBJ whole genome shotgun (WGS) entry which is preliminary data.</text>
</comment>
<organism evidence="5 6">
    <name type="scientific">Fundidesulfovibrio magnetotacticus</name>
    <dbReference type="NCBI Taxonomy" id="2730080"/>
    <lineage>
        <taxon>Bacteria</taxon>
        <taxon>Pseudomonadati</taxon>
        <taxon>Thermodesulfobacteriota</taxon>
        <taxon>Desulfovibrionia</taxon>
        <taxon>Desulfovibrionales</taxon>
        <taxon>Desulfovibrionaceae</taxon>
        <taxon>Fundidesulfovibrio</taxon>
    </lineage>
</organism>
<dbReference type="Proteomes" id="UP000494245">
    <property type="component" value="Unassembled WGS sequence"/>
</dbReference>
<evidence type="ECO:0000313" key="5">
    <source>
        <dbReference type="EMBL" id="GFK93044.1"/>
    </source>
</evidence>
<dbReference type="PANTHER" id="PTHR30231:SF4">
    <property type="entry name" value="PROTEIN NEN2"/>
    <property type="match status" value="1"/>
</dbReference>
<dbReference type="Gene3D" id="3.30.420.10">
    <property type="entry name" value="Ribonuclease H-like superfamily/Ribonuclease H"/>
    <property type="match status" value="1"/>
</dbReference>
<keyword evidence="2" id="KW-0378">Hydrolase</keyword>
<dbReference type="GO" id="GO:0003887">
    <property type="term" value="F:DNA-directed DNA polymerase activity"/>
    <property type="evidence" value="ECO:0007669"/>
    <property type="project" value="UniProtKB-EC"/>
</dbReference>
<dbReference type="AlphaFoldDB" id="A0A6V8LN03"/>
<evidence type="ECO:0000259" key="4">
    <source>
        <dbReference type="SMART" id="SM00479"/>
    </source>
</evidence>
<evidence type="ECO:0000256" key="2">
    <source>
        <dbReference type="ARBA" id="ARBA00022801"/>
    </source>
</evidence>
<proteinExistence type="predicted"/>
<dbReference type="InterPro" id="IPR012337">
    <property type="entry name" value="RNaseH-like_sf"/>
</dbReference>
<dbReference type="EC" id="2.7.7.7" evidence="5"/>
<dbReference type="GO" id="GO:0003676">
    <property type="term" value="F:nucleic acid binding"/>
    <property type="evidence" value="ECO:0007669"/>
    <property type="project" value="InterPro"/>
</dbReference>
<dbReference type="SUPFAM" id="SSF53098">
    <property type="entry name" value="Ribonuclease H-like"/>
    <property type="match status" value="1"/>
</dbReference>
<dbReference type="RefSeq" id="WP_173081665.1">
    <property type="nucleotide sequence ID" value="NZ_BLTE01000002.1"/>
</dbReference>
<keyword evidence="3" id="KW-0269">Exonuclease</keyword>
<keyword evidence="5" id="KW-0808">Transferase</keyword>
<sequence length="229" mass="24728">MMKWWPWSSREPDTPAGRAGFVVFDLETGGLDPSRDDILSIGAVRMTGGRIDVGGAFQALARPTATSLDAAGVRVHQLTPGELAGEPPLEEVLPRFLRYAGDAVLTGWHVELDLAFLRAACKRLKLPQPRNRGLDVLGLYLAIRGSRASPVLDELPLKDATLYSVARALGVPPRGAHDALGDAYLTAQVLQRFLSILRSSRQGEELSLDTVLRLAAPSSRSRASPQPAF</sequence>
<dbReference type="EMBL" id="BLTE01000002">
    <property type="protein sequence ID" value="GFK93044.1"/>
    <property type="molecule type" value="Genomic_DNA"/>
</dbReference>
<reference evidence="5 6" key="2">
    <citation type="submission" date="2020-05" db="EMBL/GenBank/DDBJ databases">
        <title>Draft genome sequence of Desulfovibrio sp. strainFSS-1.</title>
        <authorList>
            <person name="Shimoshige H."/>
            <person name="Kobayashi H."/>
            <person name="Maekawa T."/>
        </authorList>
    </citation>
    <scope>NUCLEOTIDE SEQUENCE [LARGE SCALE GENOMIC DNA]</scope>
    <source>
        <strain evidence="5 6">SIID29052-01</strain>
    </source>
</reference>
<accession>A0A6V8LN03</accession>
<gene>
    <name evidence="5" type="primary">polC</name>
    <name evidence="5" type="ORF">NNJEOMEG_00873</name>
</gene>
<keyword evidence="6" id="KW-1185">Reference proteome</keyword>
<protein>
    <submittedName>
        <fullName evidence="5">DNA polymerase III PolC-type</fullName>
        <ecNumber evidence="5">2.7.7.7</ecNumber>
    </submittedName>
</protein>
<dbReference type="GO" id="GO:0005829">
    <property type="term" value="C:cytosol"/>
    <property type="evidence" value="ECO:0007669"/>
    <property type="project" value="TreeGrafter"/>
</dbReference>
<name>A0A6V8LN03_9BACT</name>
<evidence type="ECO:0000313" key="6">
    <source>
        <dbReference type="Proteomes" id="UP000494245"/>
    </source>
</evidence>
<dbReference type="SMART" id="SM00479">
    <property type="entry name" value="EXOIII"/>
    <property type="match status" value="1"/>
</dbReference>
<dbReference type="GO" id="GO:0008408">
    <property type="term" value="F:3'-5' exonuclease activity"/>
    <property type="evidence" value="ECO:0007669"/>
    <property type="project" value="TreeGrafter"/>
</dbReference>
<feature type="domain" description="Exonuclease" evidence="4">
    <location>
        <begin position="20"/>
        <end position="199"/>
    </location>
</feature>
<dbReference type="PANTHER" id="PTHR30231">
    <property type="entry name" value="DNA POLYMERASE III SUBUNIT EPSILON"/>
    <property type="match status" value="1"/>
</dbReference>
<keyword evidence="5" id="KW-0548">Nucleotidyltransferase</keyword>
<dbReference type="InterPro" id="IPR013520">
    <property type="entry name" value="Ribonucl_H"/>
</dbReference>
<evidence type="ECO:0000256" key="3">
    <source>
        <dbReference type="ARBA" id="ARBA00022839"/>
    </source>
</evidence>
<dbReference type="InterPro" id="IPR036397">
    <property type="entry name" value="RNaseH_sf"/>
</dbReference>
<dbReference type="Pfam" id="PF00929">
    <property type="entry name" value="RNase_T"/>
    <property type="match status" value="1"/>
</dbReference>